<evidence type="ECO:0000259" key="8">
    <source>
        <dbReference type="Pfam" id="PF04039"/>
    </source>
</evidence>
<comment type="subcellular location">
    <subcellularLocation>
        <location evidence="1">Cell membrane</location>
        <topology evidence="1">Multi-pass membrane protein</topology>
    </subcellularLocation>
</comment>
<protein>
    <recommendedName>
        <fullName evidence="8">Na+/H+ antiporter MnhB subunit-related protein domain-containing protein</fullName>
    </recommendedName>
</protein>
<evidence type="ECO:0000256" key="1">
    <source>
        <dbReference type="ARBA" id="ARBA00004651"/>
    </source>
</evidence>
<dbReference type="InterPro" id="IPR007182">
    <property type="entry name" value="MnhB"/>
</dbReference>
<keyword evidence="6 7" id="KW-0472">Membrane</keyword>
<gene>
    <name evidence="9" type="ORF">BE17_12345</name>
</gene>
<dbReference type="InterPro" id="IPR050622">
    <property type="entry name" value="CPA3_antiporter_subunitB"/>
</dbReference>
<evidence type="ECO:0000256" key="5">
    <source>
        <dbReference type="ARBA" id="ARBA00022989"/>
    </source>
</evidence>
<evidence type="ECO:0000256" key="3">
    <source>
        <dbReference type="ARBA" id="ARBA00022475"/>
    </source>
</evidence>
<dbReference type="PANTHER" id="PTHR33932:SF4">
    <property type="entry name" value="NA(+)_H(+) ANTIPORTER SUBUNIT B"/>
    <property type="match status" value="1"/>
</dbReference>
<keyword evidence="4 7" id="KW-0812">Transmembrane</keyword>
<evidence type="ECO:0000256" key="2">
    <source>
        <dbReference type="ARBA" id="ARBA00009425"/>
    </source>
</evidence>
<evidence type="ECO:0000313" key="9">
    <source>
        <dbReference type="EMBL" id="KYF92924.1"/>
    </source>
</evidence>
<dbReference type="AlphaFoldDB" id="A0A150SKK0"/>
<comment type="similarity">
    <text evidence="2">Belongs to the CPA3 antiporters (TC 2.A.63) subunit B family.</text>
</comment>
<feature type="transmembrane region" description="Helical" evidence="7">
    <location>
        <begin position="6"/>
        <end position="26"/>
    </location>
</feature>
<dbReference type="Pfam" id="PF04039">
    <property type="entry name" value="MnhB"/>
    <property type="match status" value="1"/>
</dbReference>
<dbReference type="EMBL" id="JEMB01000864">
    <property type="protein sequence ID" value="KYF92924.1"/>
    <property type="molecule type" value="Genomic_DNA"/>
</dbReference>
<comment type="caution">
    <text evidence="9">The sequence shown here is derived from an EMBL/GenBank/DDBJ whole genome shotgun (WGS) entry which is preliminary data.</text>
</comment>
<organism evidence="9 10">
    <name type="scientific">Sorangium cellulosum</name>
    <name type="common">Polyangium cellulosum</name>
    <dbReference type="NCBI Taxonomy" id="56"/>
    <lineage>
        <taxon>Bacteria</taxon>
        <taxon>Pseudomonadati</taxon>
        <taxon>Myxococcota</taxon>
        <taxon>Polyangia</taxon>
        <taxon>Polyangiales</taxon>
        <taxon>Polyangiaceae</taxon>
        <taxon>Sorangium</taxon>
    </lineage>
</organism>
<reference evidence="9 10" key="1">
    <citation type="submission" date="2014-02" db="EMBL/GenBank/DDBJ databases">
        <title>The small core and large imbalanced accessory genome model reveals a collaborative survival strategy of Sorangium cellulosum strains in nature.</title>
        <authorList>
            <person name="Han K."/>
            <person name="Peng R."/>
            <person name="Blom J."/>
            <person name="Li Y.-Z."/>
        </authorList>
    </citation>
    <scope>NUCLEOTIDE SEQUENCE [LARGE SCALE GENOMIC DNA]</scope>
    <source>
        <strain evidence="9 10">So0011-07</strain>
    </source>
</reference>
<evidence type="ECO:0000256" key="4">
    <source>
        <dbReference type="ARBA" id="ARBA00022692"/>
    </source>
</evidence>
<feature type="domain" description="Na+/H+ antiporter MnhB subunit-related protein" evidence="8">
    <location>
        <begin position="6"/>
        <end position="127"/>
    </location>
</feature>
<evidence type="ECO:0000313" key="10">
    <source>
        <dbReference type="Proteomes" id="UP000075635"/>
    </source>
</evidence>
<dbReference type="GO" id="GO:0005886">
    <property type="term" value="C:plasma membrane"/>
    <property type="evidence" value="ECO:0007669"/>
    <property type="project" value="UniProtKB-SubCell"/>
</dbReference>
<dbReference type="Proteomes" id="UP000075635">
    <property type="component" value="Unassembled WGS sequence"/>
</dbReference>
<dbReference type="PANTHER" id="PTHR33932">
    <property type="entry name" value="NA(+)/H(+) ANTIPORTER SUBUNIT B"/>
    <property type="match status" value="1"/>
</dbReference>
<keyword evidence="3" id="KW-1003">Cell membrane</keyword>
<keyword evidence="5 7" id="KW-1133">Transmembrane helix</keyword>
<evidence type="ECO:0000256" key="6">
    <source>
        <dbReference type="ARBA" id="ARBA00023136"/>
    </source>
</evidence>
<proteinExistence type="inferred from homology"/>
<evidence type="ECO:0000256" key="7">
    <source>
        <dbReference type="SAM" id="Phobius"/>
    </source>
</evidence>
<feature type="transmembrane region" description="Helical" evidence="7">
    <location>
        <begin position="38"/>
        <end position="62"/>
    </location>
</feature>
<sequence length="140" mass="14295">MRSPFLSQVATAVLPLIIVFALFLLLRGHDAPGGGFIAGLVTTIAFVLAALAFGAGTVQAALPRLACRMPWIGLFVAAASGLPAVARGQGFLTHYHVEIGGAEAPTLHLSTTLLFDVGVYLAVVGAAIKVLDAFAAEASP</sequence>
<name>A0A150SKK0_SORCE</name>
<accession>A0A150SKK0</accession>
<feature type="transmembrane region" description="Helical" evidence="7">
    <location>
        <begin position="68"/>
        <end position="86"/>
    </location>
</feature>